<dbReference type="AlphaFoldDB" id="A0ABD2MHN8"/>
<dbReference type="InterPro" id="IPR051368">
    <property type="entry name" value="SerProtInhib-TIL_Domain"/>
</dbReference>
<dbReference type="Proteomes" id="UP001516400">
    <property type="component" value="Unassembled WGS sequence"/>
</dbReference>
<sequence>MIMVSKSIILLSLIFGISNSIADSPQCSINEHYTDCADTCLKPTCANPQPIGPPGPKICQGKCEPGCVCDDGFIKTTNKSNAWCISEKTCRNCANPDFEFRECGTSCKTTCRSILSGSNICPLVCTAGCYCKSPKVLDEAKNKCVTKDQCKK</sequence>
<feature type="chain" id="PRO_5044812774" description="TIL domain-containing protein" evidence="3">
    <location>
        <begin position="23"/>
        <end position="152"/>
    </location>
</feature>
<evidence type="ECO:0000259" key="4">
    <source>
        <dbReference type="Pfam" id="PF01826"/>
    </source>
</evidence>
<dbReference type="CDD" id="cd19941">
    <property type="entry name" value="TIL"/>
    <property type="match status" value="2"/>
</dbReference>
<dbReference type="PANTHER" id="PTHR23259">
    <property type="entry name" value="RIDDLE"/>
    <property type="match status" value="1"/>
</dbReference>
<keyword evidence="1" id="KW-0646">Protease inhibitor</keyword>
<dbReference type="GO" id="GO:0030414">
    <property type="term" value="F:peptidase inhibitor activity"/>
    <property type="evidence" value="ECO:0007669"/>
    <property type="project" value="UniProtKB-KW"/>
</dbReference>
<reference evidence="5 6" key="1">
    <citation type="journal article" date="2021" name="BMC Biol.">
        <title>Horizontally acquired antibacterial genes associated with adaptive radiation of ladybird beetles.</title>
        <authorList>
            <person name="Li H.S."/>
            <person name="Tang X.F."/>
            <person name="Huang Y.H."/>
            <person name="Xu Z.Y."/>
            <person name="Chen M.L."/>
            <person name="Du X.Y."/>
            <person name="Qiu B.Y."/>
            <person name="Chen P.T."/>
            <person name="Zhang W."/>
            <person name="Slipinski A."/>
            <person name="Escalona H.E."/>
            <person name="Waterhouse R.M."/>
            <person name="Zwick A."/>
            <person name="Pang H."/>
        </authorList>
    </citation>
    <scope>NUCLEOTIDE SEQUENCE [LARGE SCALE GENOMIC DNA]</scope>
    <source>
        <strain evidence="5">SYSU2018</strain>
    </source>
</reference>
<dbReference type="InterPro" id="IPR002919">
    <property type="entry name" value="TIL_dom"/>
</dbReference>
<proteinExistence type="predicted"/>
<keyword evidence="6" id="KW-1185">Reference proteome</keyword>
<name>A0ABD2MHN8_9CUCU</name>
<dbReference type="Pfam" id="PF01826">
    <property type="entry name" value="TIL"/>
    <property type="match status" value="2"/>
</dbReference>
<accession>A0ABD2MHN8</accession>
<feature type="domain" description="TIL" evidence="4">
    <location>
        <begin position="27"/>
        <end position="90"/>
    </location>
</feature>
<dbReference type="InterPro" id="IPR036084">
    <property type="entry name" value="Ser_inhib-like_sf"/>
</dbReference>
<protein>
    <recommendedName>
        <fullName evidence="4">TIL domain-containing protein</fullName>
    </recommendedName>
</protein>
<feature type="domain" description="TIL" evidence="4">
    <location>
        <begin position="98"/>
        <end position="150"/>
    </location>
</feature>
<evidence type="ECO:0000313" key="5">
    <source>
        <dbReference type="EMBL" id="KAL3265853.1"/>
    </source>
</evidence>
<dbReference type="Gene3D" id="2.10.25.10">
    <property type="entry name" value="Laminin"/>
    <property type="match status" value="2"/>
</dbReference>
<evidence type="ECO:0000256" key="3">
    <source>
        <dbReference type="SAM" id="SignalP"/>
    </source>
</evidence>
<dbReference type="EMBL" id="JABFTP020000001">
    <property type="protein sequence ID" value="KAL3265853.1"/>
    <property type="molecule type" value="Genomic_DNA"/>
</dbReference>
<keyword evidence="3" id="KW-0732">Signal</keyword>
<organism evidence="5 6">
    <name type="scientific">Cryptolaemus montrouzieri</name>
    <dbReference type="NCBI Taxonomy" id="559131"/>
    <lineage>
        <taxon>Eukaryota</taxon>
        <taxon>Metazoa</taxon>
        <taxon>Ecdysozoa</taxon>
        <taxon>Arthropoda</taxon>
        <taxon>Hexapoda</taxon>
        <taxon>Insecta</taxon>
        <taxon>Pterygota</taxon>
        <taxon>Neoptera</taxon>
        <taxon>Endopterygota</taxon>
        <taxon>Coleoptera</taxon>
        <taxon>Polyphaga</taxon>
        <taxon>Cucujiformia</taxon>
        <taxon>Coccinelloidea</taxon>
        <taxon>Coccinellidae</taxon>
        <taxon>Scymninae</taxon>
        <taxon>Scymnini</taxon>
        <taxon>Cryptolaemus</taxon>
    </lineage>
</organism>
<dbReference type="SUPFAM" id="SSF57567">
    <property type="entry name" value="Serine protease inhibitors"/>
    <property type="match status" value="2"/>
</dbReference>
<dbReference type="PANTHER" id="PTHR23259:SF70">
    <property type="entry name" value="ACCESSORY GLAND PROTEIN ACP62F-RELATED"/>
    <property type="match status" value="1"/>
</dbReference>
<feature type="signal peptide" evidence="3">
    <location>
        <begin position="1"/>
        <end position="22"/>
    </location>
</feature>
<keyword evidence="2" id="KW-1015">Disulfide bond</keyword>
<comment type="caution">
    <text evidence="5">The sequence shown here is derived from an EMBL/GenBank/DDBJ whole genome shotgun (WGS) entry which is preliminary data.</text>
</comment>
<evidence type="ECO:0000256" key="1">
    <source>
        <dbReference type="ARBA" id="ARBA00022690"/>
    </source>
</evidence>
<gene>
    <name evidence="5" type="ORF">HHI36_010049</name>
</gene>
<evidence type="ECO:0000256" key="2">
    <source>
        <dbReference type="ARBA" id="ARBA00023157"/>
    </source>
</evidence>
<evidence type="ECO:0000313" key="6">
    <source>
        <dbReference type="Proteomes" id="UP001516400"/>
    </source>
</evidence>